<evidence type="ECO:0000313" key="5">
    <source>
        <dbReference type="Proteomes" id="UP000447434"/>
    </source>
</evidence>
<protein>
    <submittedName>
        <fullName evidence="4">Putative ribosomal protein L18</fullName>
    </submittedName>
</protein>
<comment type="caution">
    <text evidence="4">The sequence shown here is derived from an EMBL/GenBank/DDBJ whole genome shotgun (WGS) entry which is preliminary data.</text>
</comment>
<keyword evidence="3" id="KW-0687">Ribonucleoprotein</keyword>
<evidence type="ECO:0000256" key="3">
    <source>
        <dbReference type="ARBA" id="ARBA00023274"/>
    </source>
</evidence>
<evidence type="ECO:0000313" key="4">
    <source>
        <dbReference type="EMBL" id="KAE9600398.1"/>
    </source>
</evidence>
<keyword evidence="2 4" id="KW-0689">Ribosomal protein</keyword>
<keyword evidence="5" id="KW-1185">Reference proteome</keyword>
<proteinExistence type="inferred from homology"/>
<dbReference type="PANTHER" id="PTHR12899">
    <property type="entry name" value="39S RIBOSOMAL PROTEIN L18, MITOCHONDRIAL"/>
    <property type="match status" value="1"/>
</dbReference>
<dbReference type="AlphaFoldDB" id="A0A6A4PFW9"/>
<dbReference type="PANTHER" id="PTHR12899:SF14">
    <property type="entry name" value="F14B2.25_F14B2.25"/>
    <property type="match status" value="1"/>
</dbReference>
<accession>A0A6A4PFW9</accession>
<dbReference type="EMBL" id="WOCE01000014">
    <property type="protein sequence ID" value="KAE9600398.1"/>
    <property type="molecule type" value="Genomic_DNA"/>
</dbReference>
<organism evidence="4 5">
    <name type="scientific">Lupinus albus</name>
    <name type="common">White lupine</name>
    <name type="synonym">Lupinus termis</name>
    <dbReference type="NCBI Taxonomy" id="3870"/>
    <lineage>
        <taxon>Eukaryota</taxon>
        <taxon>Viridiplantae</taxon>
        <taxon>Streptophyta</taxon>
        <taxon>Embryophyta</taxon>
        <taxon>Tracheophyta</taxon>
        <taxon>Spermatophyta</taxon>
        <taxon>Magnoliopsida</taxon>
        <taxon>eudicotyledons</taxon>
        <taxon>Gunneridae</taxon>
        <taxon>Pentapetalae</taxon>
        <taxon>rosids</taxon>
        <taxon>fabids</taxon>
        <taxon>Fabales</taxon>
        <taxon>Fabaceae</taxon>
        <taxon>Papilionoideae</taxon>
        <taxon>50 kb inversion clade</taxon>
        <taxon>genistoids sensu lato</taxon>
        <taxon>core genistoids</taxon>
        <taxon>Genisteae</taxon>
        <taxon>Lupinus</taxon>
    </lineage>
</organism>
<dbReference type="GO" id="GO:0005840">
    <property type="term" value="C:ribosome"/>
    <property type="evidence" value="ECO:0007669"/>
    <property type="project" value="UniProtKB-KW"/>
</dbReference>
<comment type="similarity">
    <text evidence="1">Belongs to the universal ribosomal protein uL18 family.</text>
</comment>
<dbReference type="GO" id="GO:0008097">
    <property type="term" value="F:5S rRNA binding"/>
    <property type="evidence" value="ECO:0007669"/>
    <property type="project" value="TreeGrafter"/>
</dbReference>
<gene>
    <name evidence="4" type="ORF">Lalb_Chr14g0372461</name>
</gene>
<dbReference type="InterPro" id="IPR005484">
    <property type="entry name" value="Ribosomal_uL18_bac/plant/anim"/>
</dbReference>
<dbReference type="SUPFAM" id="SSF53137">
    <property type="entry name" value="Translational machinery components"/>
    <property type="match status" value="1"/>
</dbReference>
<evidence type="ECO:0000256" key="1">
    <source>
        <dbReference type="ARBA" id="ARBA00007116"/>
    </source>
</evidence>
<name>A0A6A4PFW9_LUPAL</name>
<dbReference type="GO" id="GO:0006412">
    <property type="term" value="P:translation"/>
    <property type="evidence" value="ECO:0007669"/>
    <property type="project" value="InterPro"/>
</dbReference>
<dbReference type="GO" id="GO:0003735">
    <property type="term" value="F:structural constituent of ribosome"/>
    <property type="evidence" value="ECO:0007669"/>
    <property type="project" value="InterPro"/>
</dbReference>
<dbReference type="Gene3D" id="3.30.420.100">
    <property type="match status" value="1"/>
</dbReference>
<dbReference type="OrthoDB" id="1557988at2759"/>
<reference evidence="5" key="1">
    <citation type="journal article" date="2020" name="Nat. Commun.">
        <title>Genome sequence of the cluster root forming white lupin.</title>
        <authorList>
            <person name="Hufnagel B."/>
            <person name="Marques A."/>
            <person name="Soriano A."/>
            <person name="Marques L."/>
            <person name="Divol F."/>
            <person name="Doumas P."/>
            <person name="Sallet E."/>
            <person name="Mancinotti D."/>
            <person name="Carrere S."/>
            <person name="Marande W."/>
            <person name="Arribat S."/>
            <person name="Keller J."/>
            <person name="Huneau C."/>
            <person name="Blein T."/>
            <person name="Aime D."/>
            <person name="Laguerre M."/>
            <person name="Taylor J."/>
            <person name="Schubert V."/>
            <person name="Nelson M."/>
            <person name="Geu-Flores F."/>
            <person name="Crespi M."/>
            <person name="Gallardo-Guerrero K."/>
            <person name="Delaux P.-M."/>
            <person name="Salse J."/>
            <person name="Berges H."/>
            <person name="Guyot R."/>
            <person name="Gouzy J."/>
            <person name="Peret B."/>
        </authorList>
    </citation>
    <scope>NUCLEOTIDE SEQUENCE [LARGE SCALE GENOMIC DNA]</scope>
    <source>
        <strain evidence="5">cv. Amiga</strain>
    </source>
</reference>
<evidence type="ECO:0000256" key="2">
    <source>
        <dbReference type="ARBA" id="ARBA00022980"/>
    </source>
</evidence>
<dbReference type="Proteomes" id="UP000447434">
    <property type="component" value="Chromosome 14"/>
</dbReference>
<sequence>MIISIGVTNIEEAKIVVVSLCFVENHNHKHMAGTIHNHNHNHHILQLLLSCRKITAQVTNSTTSSIIAMASSSEQEFVAHYRTKLNRFPRSHQFWDAKVASRVGEKLGLRLREIGVTDVHIDLREERSRPVQYRMMVSPLFYSMKRAGVEVSGVQKLGEVHSSV</sequence>
<dbReference type="GO" id="GO:1990904">
    <property type="term" value="C:ribonucleoprotein complex"/>
    <property type="evidence" value="ECO:0007669"/>
    <property type="project" value="UniProtKB-KW"/>
</dbReference>
<dbReference type="FunFam" id="3.30.420.100:FF:000010">
    <property type="entry name" value="F14B2.25/F14B2.25"/>
    <property type="match status" value="1"/>
</dbReference>